<sequence length="160" mass="18378">MLKLFLSPKGRLSRQPFALAVILWFMFYVLQGLWFKQTGTNSVNFFLAIVFLFLNLHIILCIYGKRLRDIGHSLWVLVGIMALMVIVSIFVMLNYGGLTYFDTLMQHPEIAENAEAMQHVHEAYRQELSTHISQIRVIMAGIPVLFTVWLALRPGHVNVS</sequence>
<dbReference type="Pfam" id="PF05656">
    <property type="entry name" value="DUF805"/>
    <property type="match status" value="1"/>
</dbReference>
<dbReference type="EMBL" id="DRMN01000419">
    <property type="protein sequence ID" value="HFB55566.1"/>
    <property type="molecule type" value="Genomic_DNA"/>
</dbReference>
<feature type="transmembrane region" description="Helical" evidence="1">
    <location>
        <begin position="134"/>
        <end position="152"/>
    </location>
</feature>
<name>A0A7C3CA66_9PROT</name>
<dbReference type="AlphaFoldDB" id="A0A7C3CA66"/>
<dbReference type="InterPro" id="IPR008523">
    <property type="entry name" value="DUF805"/>
</dbReference>
<accession>A0A7C3CA66</accession>
<keyword evidence="1" id="KW-0472">Membrane</keyword>
<comment type="caution">
    <text evidence="2">The sequence shown here is derived from an EMBL/GenBank/DDBJ whole genome shotgun (WGS) entry which is preliminary data.</text>
</comment>
<feature type="transmembrane region" description="Helical" evidence="1">
    <location>
        <begin position="12"/>
        <end position="30"/>
    </location>
</feature>
<evidence type="ECO:0000256" key="1">
    <source>
        <dbReference type="SAM" id="Phobius"/>
    </source>
</evidence>
<organism evidence="2">
    <name type="scientific">Hellea balneolensis</name>
    <dbReference type="NCBI Taxonomy" id="287478"/>
    <lineage>
        <taxon>Bacteria</taxon>
        <taxon>Pseudomonadati</taxon>
        <taxon>Pseudomonadota</taxon>
        <taxon>Alphaproteobacteria</taxon>
        <taxon>Maricaulales</taxon>
        <taxon>Robiginitomaculaceae</taxon>
        <taxon>Hellea</taxon>
    </lineage>
</organism>
<proteinExistence type="predicted"/>
<dbReference type="GO" id="GO:0016020">
    <property type="term" value="C:membrane"/>
    <property type="evidence" value="ECO:0007669"/>
    <property type="project" value="InterPro"/>
</dbReference>
<keyword evidence="1" id="KW-1133">Transmembrane helix</keyword>
<reference evidence="2" key="1">
    <citation type="journal article" date="2020" name="mSystems">
        <title>Genome- and Community-Level Interaction Insights into Carbon Utilization and Element Cycling Functions of Hydrothermarchaeota in Hydrothermal Sediment.</title>
        <authorList>
            <person name="Zhou Z."/>
            <person name="Liu Y."/>
            <person name="Xu W."/>
            <person name="Pan J."/>
            <person name="Luo Z.H."/>
            <person name="Li M."/>
        </authorList>
    </citation>
    <scope>NUCLEOTIDE SEQUENCE [LARGE SCALE GENOMIC DNA]</scope>
    <source>
        <strain evidence="2">HyVt-489</strain>
    </source>
</reference>
<gene>
    <name evidence="2" type="ORF">ENJ46_06535</name>
</gene>
<feature type="transmembrane region" description="Helical" evidence="1">
    <location>
        <begin position="42"/>
        <end position="62"/>
    </location>
</feature>
<dbReference type="Proteomes" id="UP000886042">
    <property type="component" value="Unassembled WGS sequence"/>
</dbReference>
<evidence type="ECO:0000313" key="2">
    <source>
        <dbReference type="EMBL" id="HFB55566.1"/>
    </source>
</evidence>
<protein>
    <submittedName>
        <fullName evidence="2">DUF805 domain-containing protein</fullName>
    </submittedName>
</protein>
<keyword evidence="1" id="KW-0812">Transmembrane</keyword>
<feature type="transmembrane region" description="Helical" evidence="1">
    <location>
        <begin position="74"/>
        <end position="95"/>
    </location>
</feature>